<dbReference type="GO" id="GO:0032790">
    <property type="term" value="P:ribosome disassembly"/>
    <property type="evidence" value="ECO:0007669"/>
    <property type="project" value="TreeGrafter"/>
</dbReference>
<organism evidence="5 6">
    <name type="scientific">Strongylus vulgaris</name>
    <name type="common">Blood worm</name>
    <dbReference type="NCBI Taxonomy" id="40348"/>
    <lineage>
        <taxon>Eukaryota</taxon>
        <taxon>Metazoa</taxon>
        <taxon>Ecdysozoa</taxon>
        <taxon>Nematoda</taxon>
        <taxon>Chromadorea</taxon>
        <taxon>Rhabditida</taxon>
        <taxon>Rhabditina</taxon>
        <taxon>Rhabditomorpha</taxon>
        <taxon>Strongyloidea</taxon>
        <taxon>Strongylidae</taxon>
        <taxon>Strongylus</taxon>
    </lineage>
</organism>
<sequence>MSLFLEQHNGDPMVVPSASIAKALREITLSNRGASIGCGSALRCPASVQPVLDYTVQFLPSPMERNVSLTKFFGDELCGLVFKCSIIFRIGHDKRKGKLSYIRVYTGTLTSNSVLFNSSRGISEGPIKLFLAQSSELIPVTSVTQGNIAVVTGLSSALTGDTLLASEAVGHHAAHARHELKNLEKMQHDTHRKEAHNIVATETNGDPLDIEIVGDGQNVALKGTVRFITWLIK</sequence>
<name>A0A3P7IGJ4_STRVU</name>
<gene>
    <name evidence="5" type="ORF">SVUK_LOCUS7078</name>
</gene>
<dbReference type="Gene3D" id="3.40.50.300">
    <property type="entry name" value="P-loop containing nucleotide triphosphate hydrolases"/>
    <property type="match status" value="1"/>
</dbReference>
<feature type="domain" description="Elongation factor G-like" evidence="4">
    <location>
        <begin position="86"/>
        <end position="164"/>
    </location>
</feature>
<keyword evidence="1" id="KW-0547">Nucleotide-binding</keyword>
<dbReference type="PANTHER" id="PTHR43261">
    <property type="entry name" value="TRANSLATION ELONGATION FACTOR G-RELATED"/>
    <property type="match status" value="1"/>
</dbReference>
<evidence type="ECO:0000313" key="5">
    <source>
        <dbReference type="EMBL" id="VDM72080.1"/>
    </source>
</evidence>
<dbReference type="InterPro" id="IPR027417">
    <property type="entry name" value="P-loop_NTPase"/>
</dbReference>
<accession>A0A3P7IGJ4</accession>
<keyword evidence="3" id="KW-0342">GTP-binding</keyword>
<evidence type="ECO:0000256" key="1">
    <source>
        <dbReference type="ARBA" id="ARBA00022741"/>
    </source>
</evidence>
<dbReference type="PANTHER" id="PTHR43261:SF1">
    <property type="entry name" value="RIBOSOME-RELEASING FACTOR 2, MITOCHONDRIAL"/>
    <property type="match status" value="1"/>
</dbReference>
<reference evidence="5 6" key="1">
    <citation type="submission" date="2018-11" db="EMBL/GenBank/DDBJ databases">
        <authorList>
            <consortium name="Pathogen Informatics"/>
        </authorList>
    </citation>
    <scope>NUCLEOTIDE SEQUENCE [LARGE SCALE GENOMIC DNA]</scope>
</reference>
<dbReference type="AlphaFoldDB" id="A0A3P7IGJ4"/>
<proteinExistence type="predicted"/>
<dbReference type="Proteomes" id="UP000270094">
    <property type="component" value="Unassembled WGS sequence"/>
</dbReference>
<dbReference type="SUPFAM" id="SSF50447">
    <property type="entry name" value="Translation proteins"/>
    <property type="match status" value="1"/>
</dbReference>
<dbReference type="GO" id="GO:0005525">
    <property type="term" value="F:GTP binding"/>
    <property type="evidence" value="ECO:0007669"/>
    <property type="project" value="UniProtKB-KW"/>
</dbReference>
<evidence type="ECO:0000256" key="3">
    <source>
        <dbReference type="ARBA" id="ARBA00023134"/>
    </source>
</evidence>
<dbReference type="EMBL" id="UYYB01023554">
    <property type="protein sequence ID" value="VDM72080.1"/>
    <property type="molecule type" value="Genomic_DNA"/>
</dbReference>
<dbReference type="OrthoDB" id="198619at2759"/>
<dbReference type="GO" id="GO:0003924">
    <property type="term" value="F:GTPase activity"/>
    <property type="evidence" value="ECO:0007669"/>
    <property type="project" value="TreeGrafter"/>
</dbReference>
<dbReference type="GO" id="GO:0005739">
    <property type="term" value="C:mitochondrion"/>
    <property type="evidence" value="ECO:0007669"/>
    <property type="project" value="TreeGrafter"/>
</dbReference>
<protein>
    <recommendedName>
        <fullName evidence="4">Elongation factor G-like domain-containing protein</fullName>
    </recommendedName>
</protein>
<keyword evidence="6" id="KW-1185">Reference proteome</keyword>
<keyword evidence="2" id="KW-0648">Protein biosynthesis</keyword>
<evidence type="ECO:0000313" key="6">
    <source>
        <dbReference type="Proteomes" id="UP000270094"/>
    </source>
</evidence>
<evidence type="ECO:0000259" key="4">
    <source>
        <dbReference type="Pfam" id="PF22042"/>
    </source>
</evidence>
<dbReference type="GO" id="GO:0032543">
    <property type="term" value="P:mitochondrial translation"/>
    <property type="evidence" value="ECO:0007669"/>
    <property type="project" value="TreeGrafter"/>
</dbReference>
<evidence type="ECO:0000256" key="2">
    <source>
        <dbReference type="ARBA" id="ARBA00022917"/>
    </source>
</evidence>
<dbReference type="Gene3D" id="2.40.30.10">
    <property type="entry name" value="Translation factors"/>
    <property type="match status" value="1"/>
</dbReference>
<dbReference type="InterPro" id="IPR009000">
    <property type="entry name" value="Transl_B-barrel_sf"/>
</dbReference>
<dbReference type="InterPro" id="IPR053905">
    <property type="entry name" value="EF-G-like_DII"/>
</dbReference>
<dbReference type="Pfam" id="PF22042">
    <property type="entry name" value="EF-G_D2"/>
    <property type="match status" value="1"/>
</dbReference>